<protein>
    <submittedName>
        <fullName evidence="8">DUF4870 domain-containing protein</fullName>
    </submittedName>
</protein>
<accession>A0A345YMR9</accession>
<feature type="compositionally biased region" description="Low complexity" evidence="5">
    <location>
        <begin position="12"/>
        <end position="21"/>
    </location>
</feature>
<reference evidence="8 10" key="2">
    <citation type="submission" date="2018-08" db="EMBL/GenBank/DDBJ databases">
        <title>Brachybacterium saurashtrense DSM 23186.</title>
        <authorList>
            <person name="Li Y."/>
        </authorList>
    </citation>
    <scope>NUCLEOTIDE SEQUENCE [LARGE SCALE GENOMIC DNA]</scope>
    <source>
        <strain evidence="8 10">DSM 23186</strain>
    </source>
</reference>
<evidence type="ECO:0000256" key="6">
    <source>
        <dbReference type="SAM" id="Phobius"/>
    </source>
</evidence>
<feature type="compositionally biased region" description="Basic and acidic residues" evidence="5">
    <location>
        <begin position="1"/>
        <end position="11"/>
    </location>
</feature>
<evidence type="ECO:0000256" key="3">
    <source>
        <dbReference type="ARBA" id="ARBA00022989"/>
    </source>
</evidence>
<evidence type="ECO:0000256" key="2">
    <source>
        <dbReference type="ARBA" id="ARBA00022692"/>
    </source>
</evidence>
<feature type="transmembrane region" description="Helical" evidence="6">
    <location>
        <begin position="152"/>
        <end position="173"/>
    </location>
</feature>
<name>A0A345YMR9_9MICO</name>
<dbReference type="InterPro" id="IPR019109">
    <property type="entry name" value="MamF_MmsF"/>
</dbReference>
<dbReference type="Proteomes" id="UP000254236">
    <property type="component" value="Chromosome"/>
</dbReference>
<evidence type="ECO:0000313" key="8">
    <source>
        <dbReference type="EMBL" id="RRR22025.1"/>
    </source>
</evidence>
<evidence type="ECO:0000313" key="9">
    <source>
        <dbReference type="Proteomes" id="UP000254236"/>
    </source>
</evidence>
<feature type="transmembrane region" description="Helical" evidence="6">
    <location>
        <begin position="110"/>
        <end position="132"/>
    </location>
</feature>
<feature type="transmembrane region" description="Helical" evidence="6">
    <location>
        <begin position="180"/>
        <end position="201"/>
    </location>
</feature>
<dbReference type="KEGG" id="bsau:DWV08_06035"/>
<sequence length="219" mass="23100">MSQSEHPHDPFGGRPAAEPAPGSSPIPPPSAAGPQPQGGQQPFAGQQQYANQQQHAGQQPYGGAQQPGADGPHPSSAPLPPGFKGLYEGPLSGQGVSASDSRMWAMFAQLSAVIGYVVGAGFLGWLGPLIIFLMYKDRDRYVRYNAAESLNAAIATVIAEIALLIVISILAVVTFGIGSLLYPLVWVPAVLHVIFAIIGAVKANQGVWWNYPLNIRLVK</sequence>
<organism evidence="8 10">
    <name type="scientific">Brachybacterium saurashtrense</name>
    <dbReference type="NCBI Taxonomy" id="556288"/>
    <lineage>
        <taxon>Bacteria</taxon>
        <taxon>Bacillati</taxon>
        <taxon>Actinomycetota</taxon>
        <taxon>Actinomycetes</taxon>
        <taxon>Micrococcales</taxon>
        <taxon>Dermabacteraceae</taxon>
        <taxon>Brachybacterium</taxon>
    </lineage>
</organism>
<keyword evidence="3 6" id="KW-1133">Transmembrane helix</keyword>
<dbReference type="OrthoDB" id="9808930at2"/>
<dbReference type="AlphaFoldDB" id="A0A345YMR9"/>
<dbReference type="Proteomes" id="UP000282185">
    <property type="component" value="Unassembled WGS sequence"/>
</dbReference>
<gene>
    <name evidence="7" type="ORF">DWV08_06035</name>
    <name evidence="8" type="ORF">DXU92_12040</name>
</gene>
<feature type="compositionally biased region" description="Low complexity" evidence="5">
    <location>
        <begin position="32"/>
        <end position="72"/>
    </location>
</feature>
<reference evidence="7 9" key="1">
    <citation type="submission" date="2018-07" db="EMBL/GenBank/DDBJ databases">
        <title>Brachybacterium saurashtrense DSM 23186 genome sequence.</title>
        <authorList>
            <person name="Guo L."/>
        </authorList>
    </citation>
    <scope>NUCLEOTIDE SEQUENCE [LARGE SCALE GENOMIC DNA]</scope>
    <source>
        <strain evidence="7 9">DSM 23186</strain>
    </source>
</reference>
<comment type="subcellular location">
    <subcellularLocation>
        <location evidence="1">Membrane</location>
        <topology evidence="1">Multi-pass membrane protein</topology>
    </subcellularLocation>
</comment>
<keyword evidence="2 6" id="KW-0812">Transmembrane</keyword>
<keyword evidence="9" id="KW-1185">Reference proteome</keyword>
<keyword evidence="4 6" id="KW-0472">Membrane</keyword>
<evidence type="ECO:0000256" key="4">
    <source>
        <dbReference type="ARBA" id="ARBA00023136"/>
    </source>
</evidence>
<dbReference type="EMBL" id="CP031356">
    <property type="protein sequence ID" value="AXK45221.1"/>
    <property type="molecule type" value="Genomic_DNA"/>
</dbReference>
<dbReference type="EMBL" id="QSWH01000005">
    <property type="protein sequence ID" value="RRR22025.1"/>
    <property type="molecule type" value="Genomic_DNA"/>
</dbReference>
<evidence type="ECO:0000313" key="7">
    <source>
        <dbReference type="EMBL" id="AXK45221.1"/>
    </source>
</evidence>
<proteinExistence type="predicted"/>
<dbReference type="RefSeq" id="WP_115412973.1">
    <property type="nucleotide sequence ID" value="NZ_CP031356.1"/>
</dbReference>
<feature type="compositionally biased region" description="Pro residues" evidence="5">
    <location>
        <begin position="22"/>
        <end position="31"/>
    </location>
</feature>
<feature type="region of interest" description="Disordered" evidence="5">
    <location>
        <begin position="1"/>
        <end position="84"/>
    </location>
</feature>
<dbReference type="Pfam" id="PF09685">
    <property type="entry name" value="MamF_MmsF"/>
    <property type="match status" value="1"/>
</dbReference>
<evidence type="ECO:0000256" key="5">
    <source>
        <dbReference type="SAM" id="MobiDB-lite"/>
    </source>
</evidence>
<evidence type="ECO:0000313" key="10">
    <source>
        <dbReference type="Proteomes" id="UP000282185"/>
    </source>
</evidence>
<evidence type="ECO:0000256" key="1">
    <source>
        <dbReference type="ARBA" id="ARBA00004141"/>
    </source>
</evidence>